<feature type="signal peptide" evidence="2">
    <location>
        <begin position="1"/>
        <end position="26"/>
    </location>
</feature>
<dbReference type="GO" id="GO:0016787">
    <property type="term" value="F:hydrolase activity"/>
    <property type="evidence" value="ECO:0007669"/>
    <property type="project" value="UniProtKB-KW"/>
</dbReference>
<dbReference type="EMBL" id="JAGPYM010000006">
    <property type="protein sequence ID" value="KAH6892880.1"/>
    <property type="molecule type" value="Genomic_DNA"/>
</dbReference>
<organism evidence="4 5">
    <name type="scientific">Thelonectria olida</name>
    <dbReference type="NCBI Taxonomy" id="1576542"/>
    <lineage>
        <taxon>Eukaryota</taxon>
        <taxon>Fungi</taxon>
        <taxon>Dikarya</taxon>
        <taxon>Ascomycota</taxon>
        <taxon>Pezizomycotina</taxon>
        <taxon>Sordariomycetes</taxon>
        <taxon>Hypocreomycetidae</taxon>
        <taxon>Hypocreales</taxon>
        <taxon>Nectriaceae</taxon>
        <taxon>Thelonectria</taxon>
    </lineage>
</organism>
<name>A0A9P8WAR9_9HYPO</name>
<keyword evidence="1 4" id="KW-0378">Hydrolase</keyword>
<feature type="chain" id="PRO_5040363979" evidence="2">
    <location>
        <begin position="27"/>
        <end position="300"/>
    </location>
</feature>
<feature type="domain" description="Alpha/beta hydrolase fold-3" evidence="3">
    <location>
        <begin position="77"/>
        <end position="277"/>
    </location>
</feature>
<evidence type="ECO:0000256" key="2">
    <source>
        <dbReference type="SAM" id="SignalP"/>
    </source>
</evidence>
<keyword evidence="2" id="KW-0732">Signal</keyword>
<sequence length="300" mass="33224">MPSFQSYVFSWILWFTAKSTCQSAEALRKAVDDDRKSRDPTPPKKLYRQFDIRETQQHGYTVYTLSPKSDKPTKANLLYLHGGGFIFNMTPQHWGLVAAITERLGATVTVPIYPLGPEVNLLRIYEVLQPLYNEFAAAATPNKPFWCAGDSAGGTMTVAFTQQARKDGLPIASQLVLISPCVDYSLANPELHAAAKSDPWLDVPGVEEMARLVCPDLDTKDQRLSPIYGELSGLPPMLVFAGGADLLTPDTKQFVALAQDKGVYVDFFFGQGMMHIWPVLPIPEATVAINKMAEWLLKTI</sequence>
<dbReference type="InterPro" id="IPR029058">
    <property type="entry name" value="AB_hydrolase_fold"/>
</dbReference>
<evidence type="ECO:0000313" key="4">
    <source>
        <dbReference type="EMBL" id="KAH6892880.1"/>
    </source>
</evidence>
<gene>
    <name evidence="4" type="ORF">B0T10DRAFT_481064</name>
</gene>
<protein>
    <submittedName>
        <fullName evidence="4">Alpha/Beta hydrolase protein</fullName>
    </submittedName>
</protein>
<dbReference type="Gene3D" id="3.40.50.1820">
    <property type="entry name" value="alpha/beta hydrolase"/>
    <property type="match status" value="1"/>
</dbReference>
<reference evidence="4 5" key="1">
    <citation type="journal article" date="2021" name="Nat. Commun.">
        <title>Genetic determinants of endophytism in the Arabidopsis root mycobiome.</title>
        <authorList>
            <person name="Mesny F."/>
            <person name="Miyauchi S."/>
            <person name="Thiergart T."/>
            <person name="Pickel B."/>
            <person name="Atanasova L."/>
            <person name="Karlsson M."/>
            <person name="Huettel B."/>
            <person name="Barry K.W."/>
            <person name="Haridas S."/>
            <person name="Chen C."/>
            <person name="Bauer D."/>
            <person name="Andreopoulos W."/>
            <person name="Pangilinan J."/>
            <person name="LaButti K."/>
            <person name="Riley R."/>
            <person name="Lipzen A."/>
            <person name="Clum A."/>
            <person name="Drula E."/>
            <person name="Henrissat B."/>
            <person name="Kohler A."/>
            <person name="Grigoriev I.V."/>
            <person name="Martin F.M."/>
            <person name="Hacquard S."/>
        </authorList>
    </citation>
    <scope>NUCLEOTIDE SEQUENCE [LARGE SCALE GENOMIC DNA]</scope>
    <source>
        <strain evidence="4 5">MPI-CAGE-CH-0241</strain>
    </source>
</reference>
<dbReference type="InterPro" id="IPR050300">
    <property type="entry name" value="GDXG_lipolytic_enzyme"/>
</dbReference>
<dbReference type="AlphaFoldDB" id="A0A9P8WAR9"/>
<comment type="caution">
    <text evidence="4">The sequence shown here is derived from an EMBL/GenBank/DDBJ whole genome shotgun (WGS) entry which is preliminary data.</text>
</comment>
<dbReference type="PANTHER" id="PTHR48081:SF8">
    <property type="entry name" value="ALPHA_BETA HYDROLASE FOLD-3 DOMAIN-CONTAINING PROTEIN-RELATED"/>
    <property type="match status" value="1"/>
</dbReference>
<evidence type="ECO:0000259" key="3">
    <source>
        <dbReference type="Pfam" id="PF07859"/>
    </source>
</evidence>
<dbReference type="Pfam" id="PF07859">
    <property type="entry name" value="Abhydrolase_3"/>
    <property type="match status" value="1"/>
</dbReference>
<dbReference type="PANTHER" id="PTHR48081">
    <property type="entry name" value="AB HYDROLASE SUPERFAMILY PROTEIN C4A8.06C"/>
    <property type="match status" value="1"/>
</dbReference>
<keyword evidence="5" id="KW-1185">Reference proteome</keyword>
<dbReference type="OrthoDB" id="2152029at2759"/>
<dbReference type="InterPro" id="IPR013094">
    <property type="entry name" value="AB_hydrolase_3"/>
</dbReference>
<evidence type="ECO:0000256" key="1">
    <source>
        <dbReference type="ARBA" id="ARBA00022801"/>
    </source>
</evidence>
<evidence type="ECO:0000313" key="5">
    <source>
        <dbReference type="Proteomes" id="UP000777438"/>
    </source>
</evidence>
<proteinExistence type="predicted"/>
<dbReference type="Proteomes" id="UP000777438">
    <property type="component" value="Unassembled WGS sequence"/>
</dbReference>
<accession>A0A9P8WAR9</accession>
<dbReference type="SUPFAM" id="SSF53474">
    <property type="entry name" value="alpha/beta-Hydrolases"/>
    <property type="match status" value="1"/>
</dbReference>